<gene>
    <name evidence="4" type="ORF">IZO911_LOCUS28850</name>
    <name evidence="5" type="ORF">KXQ929_LOCUS4215</name>
</gene>
<reference evidence="4" key="1">
    <citation type="submission" date="2021-02" db="EMBL/GenBank/DDBJ databases">
        <authorList>
            <person name="Nowell W R."/>
        </authorList>
    </citation>
    <scope>NUCLEOTIDE SEQUENCE</scope>
</reference>
<dbReference type="PANTHER" id="PTHR11240">
    <property type="entry name" value="RIBONUCLEASE T2"/>
    <property type="match status" value="1"/>
</dbReference>
<dbReference type="GO" id="GO:0033897">
    <property type="term" value="F:ribonuclease T2 activity"/>
    <property type="evidence" value="ECO:0007669"/>
    <property type="project" value="InterPro"/>
</dbReference>
<dbReference type="Proteomes" id="UP000663868">
    <property type="component" value="Unassembled WGS sequence"/>
</dbReference>
<dbReference type="AlphaFoldDB" id="A0A814X0S4"/>
<evidence type="ECO:0000256" key="2">
    <source>
        <dbReference type="RuleBase" id="RU004328"/>
    </source>
</evidence>
<evidence type="ECO:0000313" key="6">
    <source>
        <dbReference type="Proteomes" id="UP000663860"/>
    </source>
</evidence>
<keyword evidence="3" id="KW-0472">Membrane</keyword>
<evidence type="ECO:0000256" key="3">
    <source>
        <dbReference type="SAM" id="Phobius"/>
    </source>
</evidence>
<evidence type="ECO:0000256" key="1">
    <source>
        <dbReference type="ARBA" id="ARBA00007469"/>
    </source>
</evidence>
<comment type="caution">
    <text evidence="4">The sequence shown here is derived from an EMBL/GenBank/DDBJ whole genome shotgun (WGS) entry which is preliminary data.</text>
</comment>
<dbReference type="PROSITE" id="PS00531">
    <property type="entry name" value="RNASE_T2_2"/>
    <property type="match status" value="1"/>
</dbReference>
<dbReference type="InterPro" id="IPR033130">
    <property type="entry name" value="RNase_T2_His_AS_2"/>
</dbReference>
<proteinExistence type="inferred from homology"/>
<dbReference type="EMBL" id="CAJOBB010000143">
    <property type="protein sequence ID" value="CAF3582882.1"/>
    <property type="molecule type" value="Genomic_DNA"/>
</dbReference>
<dbReference type="Pfam" id="PF00445">
    <property type="entry name" value="Ribonuclease_T2"/>
    <property type="match status" value="1"/>
</dbReference>
<dbReference type="GO" id="GO:0006401">
    <property type="term" value="P:RNA catabolic process"/>
    <property type="evidence" value="ECO:0007669"/>
    <property type="project" value="UniProtKB-ARBA"/>
</dbReference>
<dbReference type="EMBL" id="CAJNOE010000416">
    <property type="protein sequence ID" value="CAF1205170.1"/>
    <property type="molecule type" value="Genomic_DNA"/>
</dbReference>
<protein>
    <submittedName>
        <fullName evidence="4">Uncharacterized protein</fullName>
    </submittedName>
</protein>
<dbReference type="PROSITE" id="PS00530">
    <property type="entry name" value="RNASE_T2_1"/>
    <property type="match status" value="1"/>
</dbReference>
<comment type="similarity">
    <text evidence="1 2">Belongs to the RNase T2 family.</text>
</comment>
<dbReference type="SUPFAM" id="SSF55895">
    <property type="entry name" value="Ribonuclease Rh-like"/>
    <property type="match status" value="1"/>
</dbReference>
<dbReference type="InterPro" id="IPR036430">
    <property type="entry name" value="RNase_T2-like_sf"/>
</dbReference>
<dbReference type="GO" id="GO:0003723">
    <property type="term" value="F:RNA binding"/>
    <property type="evidence" value="ECO:0007669"/>
    <property type="project" value="InterPro"/>
</dbReference>
<dbReference type="PANTHER" id="PTHR11240:SF22">
    <property type="entry name" value="RIBONUCLEASE T2"/>
    <property type="match status" value="1"/>
</dbReference>
<evidence type="ECO:0000313" key="5">
    <source>
        <dbReference type="EMBL" id="CAF3582882.1"/>
    </source>
</evidence>
<evidence type="ECO:0000313" key="4">
    <source>
        <dbReference type="EMBL" id="CAF1205170.1"/>
    </source>
</evidence>
<keyword evidence="3" id="KW-0812">Transmembrane</keyword>
<feature type="transmembrane region" description="Helical" evidence="3">
    <location>
        <begin position="386"/>
        <end position="411"/>
    </location>
</feature>
<dbReference type="PROSITE" id="PS51257">
    <property type="entry name" value="PROKAR_LIPOPROTEIN"/>
    <property type="match status" value="1"/>
</dbReference>
<dbReference type="Proteomes" id="UP000663860">
    <property type="component" value="Unassembled WGS sequence"/>
</dbReference>
<dbReference type="Gene3D" id="3.90.730.10">
    <property type="entry name" value="Ribonuclease T2-like"/>
    <property type="match status" value="1"/>
</dbReference>
<keyword evidence="3" id="KW-1133">Transmembrane helix</keyword>
<organism evidence="4 6">
    <name type="scientific">Adineta steineri</name>
    <dbReference type="NCBI Taxonomy" id="433720"/>
    <lineage>
        <taxon>Eukaryota</taxon>
        <taxon>Metazoa</taxon>
        <taxon>Spiralia</taxon>
        <taxon>Gnathifera</taxon>
        <taxon>Rotifera</taxon>
        <taxon>Eurotatoria</taxon>
        <taxon>Bdelloidea</taxon>
        <taxon>Adinetida</taxon>
        <taxon>Adinetidae</taxon>
        <taxon>Adineta</taxon>
    </lineage>
</organism>
<name>A0A814X0S4_9BILA</name>
<dbReference type="InterPro" id="IPR001568">
    <property type="entry name" value="RNase_T2-like"/>
</dbReference>
<dbReference type="InterPro" id="IPR018188">
    <property type="entry name" value="RNase_T2_His_AS_1"/>
</dbReference>
<accession>A0A814X0S4</accession>
<feature type="transmembrane region" description="Helical" evidence="3">
    <location>
        <begin position="6"/>
        <end position="25"/>
    </location>
</feature>
<sequence>MVLLKYIFLVVFFTLIGCCFGRLNYSTVHCLQGPDFWCLNETTEALCNFNNKTIGLCGYTNKRCQIKTGDDFCKSAPPAQQQPALEFNGGLTGVDENYFAYYILSLYWPPSSCPLVYNETTDLLRFFCSPYTNLNQPGSERLVLHGLWPTFSTDGNYQGWPQFCSSEQKDWSSCHIDGNLCPWKNTTHSDFTQGVYEYCLASENIEQCVVNGAEILEPERERLKTLAPGYLNTLNLFINHEWTKHGSCCSSSFGNNISNYLTHMLDLTDMVTSPGSLTYEYIQRYAGEKIGLSYLISVLNDTSIINCNSKCELEELWMCMSRDHRTGLPSKLMPCPLGARHTSDSCQKARCEYVSIPLRNKPPYTTTTTTTTKTSDDYIQTLWTRFMLIILILIILKLVVVFCGGCCAFFLPY</sequence>